<evidence type="ECO:0000313" key="2">
    <source>
        <dbReference type="EMBL" id="KAH6821571.1"/>
    </source>
</evidence>
<feature type="compositionally biased region" description="Low complexity" evidence="1">
    <location>
        <begin position="16"/>
        <end position="29"/>
    </location>
</feature>
<feature type="compositionally biased region" description="Polar residues" evidence="1">
    <location>
        <begin position="1"/>
        <end position="10"/>
    </location>
</feature>
<dbReference type="Proteomes" id="UP001190926">
    <property type="component" value="Unassembled WGS sequence"/>
</dbReference>
<feature type="region of interest" description="Disordered" evidence="1">
    <location>
        <begin position="1"/>
        <end position="33"/>
    </location>
</feature>
<organism evidence="2 3">
    <name type="scientific">Perilla frutescens var. hirtella</name>
    <name type="common">Perilla citriodora</name>
    <name type="synonym">Perilla setoyensis</name>
    <dbReference type="NCBI Taxonomy" id="608512"/>
    <lineage>
        <taxon>Eukaryota</taxon>
        <taxon>Viridiplantae</taxon>
        <taxon>Streptophyta</taxon>
        <taxon>Embryophyta</taxon>
        <taxon>Tracheophyta</taxon>
        <taxon>Spermatophyta</taxon>
        <taxon>Magnoliopsida</taxon>
        <taxon>eudicotyledons</taxon>
        <taxon>Gunneridae</taxon>
        <taxon>Pentapetalae</taxon>
        <taxon>asterids</taxon>
        <taxon>lamiids</taxon>
        <taxon>Lamiales</taxon>
        <taxon>Lamiaceae</taxon>
        <taxon>Nepetoideae</taxon>
        <taxon>Elsholtzieae</taxon>
        <taxon>Perilla</taxon>
    </lineage>
</organism>
<keyword evidence="3" id="KW-1185">Reference proteome</keyword>
<sequence>MIVKNHNSPNDKLPCSNASFSAPNSPSFSQSHPNLTFANDTFNPVAPSSEKGWQPRSDFRRLRSECRWRWGYRRTARVRGAVGGIARYWGGFN</sequence>
<dbReference type="EMBL" id="SDAM02001963">
    <property type="protein sequence ID" value="KAH6821571.1"/>
    <property type="molecule type" value="Genomic_DNA"/>
</dbReference>
<name>A0AAD4IUZ5_PERFH</name>
<reference evidence="2 3" key="1">
    <citation type="journal article" date="2021" name="Nat. Commun.">
        <title>Incipient diploidization of the medicinal plant Perilla within 10,000 years.</title>
        <authorList>
            <person name="Zhang Y."/>
            <person name="Shen Q."/>
            <person name="Leng L."/>
            <person name="Zhang D."/>
            <person name="Chen S."/>
            <person name="Shi Y."/>
            <person name="Ning Z."/>
            <person name="Chen S."/>
        </authorList>
    </citation>
    <scope>NUCLEOTIDE SEQUENCE [LARGE SCALE GENOMIC DNA]</scope>
    <source>
        <strain evidence="3">cv. PC099</strain>
    </source>
</reference>
<evidence type="ECO:0000313" key="3">
    <source>
        <dbReference type="Proteomes" id="UP001190926"/>
    </source>
</evidence>
<protein>
    <submittedName>
        <fullName evidence="2">Uncharacterized protein</fullName>
    </submittedName>
</protein>
<gene>
    <name evidence="2" type="ORF">C2S53_016681</name>
</gene>
<comment type="caution">
    <text evidence="2">The sequence shown here is derived from an EMBL/GenBank/DDBJ whole genome shotgun (WGS) entry which is preliminary data.</text>
</comment>
<evidence type="ECO:0000256" key="1">
    <source>
        <dbReference type="SAM" id="MobiDB-lite"/>
    </source>
</evidence>
<accession>A0AAD4IUZ5</accession>
<dbReference type="AlphaFoldDB" id="A0AAD4IUZ5"/>
<proteinExistence type="predicted"/>